<dbReference type="InterPro" id="IPR000620">
    <property type="entry name" value="EamA_dom"/>
</dbReference>
<name>A0A7W6KP59_9HYPH</name>
<feature type="transmembrane region" description="Helical" evidence="1">
    <location>
        <begin position="126"/>
        <end position="144"/>
    </location>
</feature>
<feature type="transmembrane region" description="Helical" evidence="1">
    <location>
        <begin position="203"/>
        <end position="226"/>
    </location>
</feature>
<feature type="transmembrane region" description="Helical" evidence="1">
    <location>
        <begin position="73"/>
        <end position="90"/>
    </location>
</feature>
<dbReference type="GO" id="GO:0016020">
    <property type="term" value="C:membrane"/>
    <property type="evidence" value="ECO:0007669"/>
    <property type="project" value="InterPro"/>
</dbReference>
<feature type="transmembrane region" description="Helical" evidence="1">
    <location>
        <begin position="44"/>
        <end position="61"/>
    </location>
</feature>
<evidence type="ECO:0000259" key="2">
    <source>
        <dbReference type="Pfam" id="PF00892"/>
    </source>
</evidence>
<feature type="transmembrane region" description="Helical" evidence="1">
    <location>
        <begin position="96"/>
        <end position="117"/>
    </location>
</feature>
<comment type="caution">
    <text evidence="3">The sequence shown here is derived from an EMBL/GenBank/DDBJ whole genome shotgun (WGS) entry which is preliminary data.</text>
</comment>
<dbReference type="Proteomes" id="UP000530571">
    <property type="component" value="Unassembled WGS sequence"/>
</dbReference>
<dbReference type="PANTHER" id="PTHR22911:SF135">
    <property type="entry name" value="BLR4310 PROTEIN"/>
    <property type="match status" value="1"/>
</dbReference>
<evidence type="ECO:0000256" key="1">
    <source>
        <dbReference type="SAM" id="Phobius"/>
    </source>
</evidence>
<sequence length="288" mass="30769">MRRSEEHGGRRRIYGLILVGSGTVLWSLAGLFVRAIDLGLWDLILWRSLFACLCLVAIAMARPAEAVRFDWRFCLAACFSAAAMFCYVAALTMTTVANVLIIYATLPFVTAALAFAVGREAASRRLLMASSLSMIGIVLVAGTSSGMSDIKGNILALAMTLSFGALLILTRRLRALNIVHVNAAGAALCAVAAFPFSSGQLPGYGALALIFMLALLTTALAFLLFLAGGRYVASSESALIALLDVVLGPLWVWLVFAEDPGKWAIAGGSIVMAAVVWYFWPSLRRPRS</sequence>
<dbReference type="AlphaFoldDB" id="A0A7W6KP59"/>
<feature type="domain" description="EamA" evidence="2">
    <location>
        <begin position="151"/>
        <end position="278"/>
    </location>
</feature>
<feature type="transmembrane region" description="Helical" evidence="1">
    <location>
        <begin position="12"/>
        <end position="32"/>
    </location>
</feature>
<keyword evidence="1" id="KW-0812">Transmembrane</keyword>
<dbReference type="PANTHER" id="PTHR22911">
    <property type="entry name" value="ACYL-MALONYL CONDENSING ENZYME-RELATED"/>
    <property type="match status" value="1"/>
</dbReference>
<accession>A0A7W6KP59</accession>
<dbReference type="RefSeq" id="WP_183488946.1">
    <property type="nucleotide sequence ID" value="NZ_JACIDZ010000013.1"/>
</dbReference>
<feature type="transmembrane region" description="Helical" evidence="1">
    <location>
        <begin position="263"/>
        <end position="280"/>
    </location>
</feature>
<keyword evidence="1" id="KW-1133">Transmembrane helix</keyword>
<dbReference type="SUPFAM" id="SSF103481">
    <property type="entry name" value="Multidrug resistance efflux transporter EmrE"/>
    <property type="match status" value="2"/>
</dbReference>
<dbReference type="Pfam" id="PF00892">
    <property type="entry name" value="EamA"/>
    <property type="match status" value="2"/>
</dbReference>
<feature type="transmembrane region" description="Helical" evidence="1">
    <location>
        <begin position="150"/>
        <end position="169"/>
    </location>
</feature>
<feature type="transmembrane region" description="Helical" evidence="1">
    <location>
        <begin position="176"/>
        <end position="197"/>
    </location>
</feature>
<organism evidence="3 4">
    <name type="scientific">Martelella radicis</name>
    <dbReference type="NCBI Taxonomy" id="1397476"/>
    <lineage>
        <taxon>Bacteria</taxon>
        <taxon>Pseudomonadati</taxon>
        <taxon>Pseudomonadota</taxon>
        <taxon>Alphaproteobacteria</taxon>
        <taxon>Hyphomicrobiales</taxon>
        <taxon>Aurantimonadaceae</taxon>
        <taxon>Martelella</taxon>
    </lineage>
</organism>
<evidence type="ECO:0000313" key="3">
    <source>
        <dbReference type="EMBL" id="MBB4123649.1"/>
    </source>
</evidence>
<reference evidence="3 4" key="1">
    <citation type="submission" date="2020-08" db="EMBL/GenBank/DDBJ databases">
        <title>Genomic Encyclopedia of Type Strains, Phase IV (KMG-IV): sequencing the most valuable type-strain genomes for metagenomic binning, comparative biology and taxonomic classification.</title>
        <authorList>
            <person name="Goeker M."/>
        </authorList>
    </citation>
    <scope>NUCLEOTIDE SEQUENCE [LARGE SCALE GENOMIC DNA]</scope>
    <source>
        <strain evidence="3 4">DSM 28101</strain>
    </source>
</reference>
<keyword evidence="1" id="KW-0472">Membrane</keyword>
<evidence type="ECO:0000313" key="4">
    <source>
        <dbReference type="Proteomes" id="UP000530571"/>
    </source>
</evidence>
<feature type="domain" description="EamA" evidence="2">
    <location>
        <begin position="14"/>
        <end position="140"/>
    </location>
</feature>
<keyword evidence="4" id="KW-1185">Reference proteome</keyword>
<dbReference type="InterPro" id="IPR037185">
    <property type="entry name" value="EmrE-like"/>
</dbReference>
<feature type="transmembrane region" description="Helical" evidence="1">
    <location>
        <begin position="238"/>
        <end position="257"/>
    </location>
</feature>
<gene>
    <name evidence="3" type="ORF">GGR30_003597</name>
</gene>
<proteinExistence type="predicted"/>
<protein>
    <submittedName>
        <fullName evidence="3">Drug/metabolite transporter (DMT)-like permease</fullName>
    </submittedName>
</protein>
<dbReference type="EMBL" id="JACIDZ010000013">
    <property type="protein sequence ID" value="MBB4123649.1"/>
    <property type="molecule type" value="Genomic_DNA"/>
</dbReference>